<evidence type="ECO:0000256" key="4">
    <source>
        <dbReference type="ARBA" id="ARBA00022902"/>
    </source>
</evidence>
<evidence type="ECO:0000256" key="3">
    <source>
        <dbReference type="ARBA" id="ARBA00022782"/>
    </source>
</evidence>
<dbReference type="GO" id="GO:0000981">
    <property type="term" value="F:DNA-binding transcription factor activity, RNA polymerase II-specific"/>
    <property type="evidence" value="ECO:0007669"/>
    <property type="project" value="TreeGrafter"/>
</dbReference>
<gene>
    <name evidence="11" type="primary">LOC113215042</name>
</gene>
<dbReference type="GO" id="GO:0016360">
    <property type="term" value="P:sensory organ precursor cell fate determination"/>
    <property type="evidence" value="ECO:0007669"/>
    <property type="project" value="UniProtKB-ARBA"/>
</dbReference>
<dbReference type="InterPro" id="IPR036638">
    <property type="entry name" value="HLH_DNA-bd_sf"/>
</dbReference>
<dbReference type="SMART" id="SM00353">
    <property type="entry name" value="HLH"/>
    <property type="match status" value="1"/>
</dbReference>
<dbReference type="Gene3D" id="4.10.280.10">
    <property type="entry name" value="Helix-loop-helix DNA-binding domain"/>
    <property type="match status" value="1"/>
</dbReference>
<dbReference type="GO" id="GO:0070888">
    <property type="term" value="F:E-box binding"/>
    <property type="evidence" value="ECO:0007669"/>
    <property type="project" value="TreeGrafter"/>
</dbReference>
<dbReference type="GO" id="GO:0046982">
    <property type="term" value="F:protein heterodimerization activity"/>
    <property type="evidence" value="ECO:0007669"/>
    <property type="project" value="UniProtKB-ARBA"/>
</dbReference>
<dbReference type="InterPro" id="IPR011598">
    <property type="entry name" value="bHLH_dom"/>
</dbReference>
<dbReference type="PROSITE" id="PS50888">
    <property type="entry name" value="BHLH"/>
    <property type="match status" value="1"/>
</dbReference>
<evidence type="ECO:0000256" key="7">
    <source>
        <dbReference type="ARBA" id="ARBA00023242"/>
    </source>
</evidence>
<keyword evidence="4" id="KW-0524">Neurogenesis</keyword>
<evidence type="ECO:0000256" key="5">
    <source>
        <dbReference type="ARBA" id="ARBA00023015"/>
    </source>
</evidence>
<dbReference type="Proteomes" id="UP000504606">
    <property type="component" value="Unplaced"/>
</dbReference>
<sequence>MAETLLRTFEPFPAFYPYGHYQQHDPQPEPSGYQYEYQYEHHAADEYQPALSPAPASPRSWSSGSAPSSTPCSDEAPGSTSWPPLPLPTAAASSASSSSSASSASCSPCSPPRGVEVVKRRRLAANARERRRMNSLNDAFDRLRDVVPSLGSDRKLSKFETLQMAQTYIAALRDLLDRED</sequence>
<keyword evidence="6" id="KW-0804">Transcription</keyword>
<dbReference type="PANTHER" id="PTHR19290:SF162">
    <property type="entry name" value="TRANSCRIPTION FACTOR ATOH7"/>
    <property type="match status" value="1"/>
</dbReference>
<evidence type="ECO:0000313" key="11">
    <source>
        <dbReference type="RefSeq" id="XP_052121094.1"/>
    </source>
</evidence>
<dbReference type="AlphaFoldDB" id="A0A9C6U4S0"/>
<dbReference type="InterPro" id="IPR050359">
    <property type="entry name" value="bHLH_transcription_factors"/>
</dbReference>
<reference evidence="11" key="1">
    <citation type="submission" date="2025-08" db="UniProtKB">
        <authorList>
            <consortium name="RefSeq"/>
        </authorList>
    </citation>
    <scope>IDENTIFICATION</scope>
    <source>
        <tissue evidence="11">Whole organism</tissue>
    </source>
</reference>
<evidence type="ECO:0000256" key="6">
    <source>
        <dbReference type="ARBA" id="ARBA00023163"/>
    </source>
</evidence>
<dbReference type="PANTHER" id="PTHR19290">
    <property type="entry name" value="BASIC HELIX-LOOP-HELIX PROTEIN NEUROGENIN-RELATED"/>
    <property type="match status" value="1"/>
</dbReference>
<feature type="region of interest" description="Disordered" evidence="8">
    <location>
        <begin position="17"/>
        <end position="117"/>
    </location>
</feature>
<dbReference type="GO" id="GO:0061564">
    <property type="term" value="P:axon development"/>
    <property type="evidence" value="ECO:0007669"/>
    <property type="project" value="TreeGrafter"/>
</dbReference>
<dbReference type="RefSeq" id="XP_052121094.1">
    <property type="nucleotide sequence ID" value="XM_052265134.1"/>
</dbReference>
<organism evidence="10 11">
    <name type="scientific">Frankliniella occidentalis</name>
    <name type="common">Western flower thrips</name>
    <name type="synonym">Euthrips occidentalis</name>
    <dbReference type="NCBI Taxonomy" id="133901"/>
    <lineage>
        <taxon>Eukaryota</taxon>
        <taxon>Metazoa</taxon>
        <taxon>Ecdysozoa</taxon>
        <taxon>Arthropoda</taxon>
        <taxon>Hexapoda</taxon>
        <taxon>Insecta</taxon>
        <taxon>Pterygota</taxon>
        <taxon>Neoptera</taxon>
        <taxon>Paraneoptera</taxon>
        <taxon>Thysanoptera</taxon>
        <taxon>Terebrantia</taxon>
        <taxon>Thripoidea</taxon>
        <taxon>Thripidae</taxon>
        <taxon>Frankliniella</taxon>
    </lineage>
</organism>
<dbReference type="OrthoDB" id="6161578at2759"/>
<protein>
    <submittedName>
        <fullName evidence="11">Basic helix-loop-helix transcription factor amos-like</fullName>
    </submittedName>
</protein>
<keyword evidence="5" id="KW-0805">Transcription regulation</keyword>
<keyword evidence="10" id="KW-1185">Reference proteome</keyword>
<dbReference type="FunFam" id="4.10.280.10:FF:000025">
    <property type="entry name" value="protein atonal homolog 7"/>
    <property type="match status" value="1"/>
</dbReference>
<evidence type="ECO:0000256" key="2">
    <source>
        <dbReference type="ARBA" id="ARBA00022473"/>
    </source>
</evidence>
<evidence type="ECO:0000256" key="1">
    <source>
        <dbReference type="ARBA" id="ARBA00004123"/>
    </source>
</evidence>
<evidence type="ECO:0000313" key="10">
    <source>
        <dbReference type="Proteomes" id="UP000504606"/>
    </source>
</evidence>
<dbReference type="GO" id="GO:0045944">
    <property type="term" value="P:positive regulation of transcription by RNA polymerase II"/>
    <property type="evidence" value="ECO:0007669"/>
    <property type="project" value="TreeGrafter"/>
</dbReference>
<dbReference type="GeneID" id="113215042"/>
<keyword evidence="2" id="KW-0217">Developmental protein</keyword>
<keyword evidence="7" id="KW-0539">Nucleus</keyword>
<evidence type="ECO:0000259" key="9">
    <source>
        <dbReference type="PROSITE" id="PS50888"/>
    </source>
</evidence>
<comment type="subcellular location">
    <subcellularLocation>
        <location evidence="1">Nucleus</location>
    </subcellularLocation>
</comment>
<feature type="domain" description="BHLH" evidence="9">
    <location>
        <begin position="120"/>
        <end position="172"/>
    </location>
</feature>
<evidence type="ECO:0000256" key="8">
    <source>
        <dbReference type="SAM" id="MobiDB-lite"/>
    </source>
</evidence>
<dbReference type="Pfam" id="PF00010">
    <property type="entry name" value="HLH"/>
    <property type="match status" value="1"/>
</dbReference>
<dbReference type="CDD" id="cd19715">
    <property type="entry name" value="bHLH_TS_amos_like"/>
    <property type="match status" value="1"/>
</dbReference>
<dbReference type="GO" id="GO:0005634">
    <property type="term" value="C:nucleus"/>
    <property type="evidence" value="ECO:0007669"/>
    <property type="project" value="UniProtKB-SubCell"/>
</dbReference>
<accession>A0A9C6U4S0</accession>
<dbReference type="SUPFAM" id="SSF47459">
    <property type="entry name" value="HLH, helix-loop-helix DNA-binding domain"/>
    <property type="match status" value="1"/>
</dbReference>
<name>A0A9C6U4S0_FRAOC</name>
<proteinExistence type="predicted"/>
<feature type="compositionally biased region" description="Low complexity" evidence="8">
    <location>
        <begin position="88"/>
        <end position="108"/>
    </location>
</feature>
<keyword evidence="3" id="KW-0221">Differentiation</keyword>
<feature type="compositionally biased region" description="Low complexity" evidence="8">
    <location>
        <begin position="49"/>
        <end position="73"/>
    </location>
</feature>
<dbReference type="KEGG" id="foc:113215042"/>